<keyword evidence="3" id="KW-0813">Transport</keyword>
<sequence>MPHDHGAEHVRQGRSLVASICLNFGFALAELVFGLIANSLALVASAIHDSSDAVALILSYAGFRLSARPPNPRRTFGYRKVRILTAFINAGVLVALSAFLLRSAVLRIIAPEPVRSPILVAMALAGLVVNGLAVVLLRRDRHSLIIRAAMLHLLDDFLGFGALLVGGIVIALTGWHVIDPILSIAVSGLVVYGAWSVFRESASILIDSTPHDLSYDEVRSFILGFAPEIKGLHDLHLWTLGEGERALMAHLVVADANVASFHPMLTQLECSLTGKFGINHVTIELECDECKSSGNVCLD</sequence>
<evidence type="ECO:0000313" key="11">
    <source>
        <dbReference type="EMBL" id="HGK27346.1"/>
    </source>
</evidence>
<feature type="transmembrane region" description="Helical" evidence="8">
    <location>
        <begin position="157"/>
        <end position="175"/>
    </location>
</feature>
<dbReference type="PANTHER" id="PTHR11562">
    <property type="entry name" value="CATION EFFLUX PROTEIN/ ZINC TRANSPORTER"/>
    <property type="match status" value="1"/>
</dbReference>
<feature type="transmembrane region" description="Helical" evidence="8">
    <location>
        <begin position="16"/>
        <end position="36"/>
    </location>
</feature>
<keyword evidence="5 8" id="KW-1133">Transmembrane helix</keyword>
<dbReference type="InterPro" id="IPR058533">
    <property type="entry name" value="Cation_efflux_TM"/>
</dbReference>
<keyword evidence="6" id="KW-0406">Ion transport</keyword>
<protein>
    <submittedName>
        <fullName evidence="11">Cation transporter</fullName>
    </submittedName>
</protein>
<evidence type="ECO:0000256" key="6">
    <source>
        <dbReference type="ARBA" id="ARBA00023065"/>
    </source>
</evidence>
<evidence type="ECO:0000256" key="3">
    <source>
        <dbReference type="ARBA" id="ARBA00022448"/>
    </source>
</evidence>
<feature type="transmembrane region" description="Helical" evidence="8">
    <location>
        <begin position="117"/>
        <end position="137"/>
    </location>
</feature>
<dbReference type="SUPFAM" id="SSF161111">
    <property type="entry name" value="Cation efflux protein transmembrane domain-like"/>
    <property type="match status" value="1"/>
</dbReference>
<organism evidence="11">
    <name type="scientific">candidate division WOR-3 bacterium</name>
    <dbReference type="NCBI Taxonomy" id="2052148"/>
    <lineage>
        <taxon>Bacteria</taxon>
        <taxon>Bacteria division WOR-3</taxon>
    </lineage>
</organism>
<evidence type="ECO:0000256" key="1">
    <source>
        <dbReference type="ARBA" id="ARBA00004141"/>
    </source>
</evidence>
<dbReference type="EMBL" id="DSUT01000005">
    <property type="protein sequence ID" value="HGK27346.1"/>
    <property type="molecule type" value="Genomic_DNA"/>
</dbReference>
<feature type="domain" description="Cation efflux protein cytoplasmic" evidence="10">
    <location>
        <begin position="210"/>
        <end position="286"/>
    </location>
</feature>
<gene>
    <name evidence="11" type="ORF">ENS41_00120</name>
</gene>
<dbReference type="NCBIfam" id="TIGR01297">
    <property type="entry name" value="CDF"/>
    <property type="match status" value="1"/>
</dbReference>
<dbReference type="PANTHER" id="PTHR11562:SF17">
    <property type="entry name" value="RE54080P-RELATED"/>
    <property type="match status" value="1"/>
</dbReference>
<feature type="transmembrane region" description="Helical" evidence="8">
    <location>
        <begin position="83"/>
        <end position="105"/>
    </location>
</feature>
<evidence type="ECO:0000256" key="5">
    <source>
        <dbReference type="ARBA" id="ARBA00022989"/>
    </source>
</evidence>
<dbReference type="SUPFAM" id="SSF160240">
    <property type="entry name" value="Cation efflux protein cytoplasmic domain-like"/>
    <property type="match status" value="1"/>
</dbReference>
<keyword evidence="7 8" id="KW-0472">Membrane</keyword>
<evidence type="ECO:0000256" key="4">
    <source>
        <dbReference type="ARBA" id="ARBA00022692"/>
    </source>
</evidence>
<dbReference type="Pfam" id="PF16916">
    <property type="entry name" value="ZT_dimer"/>
    <property type="match status" value="1"/>
</dbReference>
<dbReference type="Pfam" id="PF01545">
    <property type="entry name" value="Cation_efflux"/>
    <property type="match status" value="1"/>
</dbReference>
<accession>A0A7C4C9T4</accession>
<dbReference type="InterPro" id="IPR050681">
    <property type="entry name" value="CDF/SLC30A"/>
</dbReference>
<evidence type="ECO:0000256" key="2">
    <source>
        <dbReference type="ARBA" id="ARBA00008873"/>
    </source>
</evidence>
<reference evidence="11" key="1">
    <citation type="journal article" date="2020" name="mSystems">
        <title>Genome- and Community-Level Interaction Insights into Carbon Utilization and Element Cycling Functions of Hydrothermarchaeota in Hydrothermal Sediment.</title>
        <authorList>
            <person name="Zhou Z."/>
            <person name="Liu Y."/>
            <person name="Xu W."/>
            <person name="Pan J."/>
            <person name="Luo Z.H."/>
            <person name="Li M."/>
        </authorList>
    </citation>
    <scope>NUCLEOTIDE SEQUENCE [LARGE SCALE GENOMIC DNA]</scope>
    <source>
        <strain evidence="11">SpSt-488</strain>
    </source>
</reference>
<comment type="subcellular location">
    <subcellularLocation>
        <location evidence="1">Membrane</location>
        <topology evidence="1">Multi-pass membrane protein</topology>
    </subcellularLocation>
</comment>
<evidence type="ECO:0000259" key="10">
    <source>
        <dbReference type="Pfam" id="PF16916"/>
    </source>
</evidence>
<dbReference type="InterPro" id="IPR036837">
    <property type="entry name" value="Cation_efflux_CTD_sf"/>
</dbReference>
<name>A0A7C4C9T4_UNCW3</name>
<dbReference type="AlphaFoldDB" id="A0A7C4C9T4"/>
<dbReference type="InterPro" id="IPR002524">
    <property type="entry name" value="Cation_efflux"/>
</dbReference>
<proteinExistence type="inferred from homology"/>
<evidence type="ECO:0000256" key="8">
    <source>
        <dbReference type="SAM" id="Phobius"/>
    </source>
</evidence>
<comment type="similarity">
    <text evidence="2">Belongs to the cation diffusion facilitator (CDF) transporter (TC 2.A.4) family. SLC30A subfamily.</text>
</comment>
<dbReference type="Gene3D" id="1.20.1510.10">
    <property type="entry name" value="Cation efflux protein transmembrane domain"/>
    <property type="match status" value="1"/>
</dbReference>
<comment type="caution">
    <text evidence="11">The sequence shown here is derived from an EMBL/GenBank/DDBJ whole genome shotgun (WGS) entry which is preliminary data.</text>
</comment>
<keyword evidence="4 8" id="KW-0812">Transmembrane</keyword>
<feature type="transmembrane region" description="Helical" evidence="8">
    <location>
        <begin position="181"/>
        <end position="198"/>
    </location>
</feature>
<evidence type="ECO:0000256" key="7">
    <source>
        <dbReference type="ARBA" id="ARBA00023136"/>
    </source>
</evidence>
<dbReference type="GO" id="GO:0005385">
    <property type="term" value="F:zinc ion transmembrane transporter activity"/>
    <property type="evidence" value="ECO:0007669"/>
    <property type="project" value="TreeGrafter"/>
</dbReference>
<dbReference type="InterPro" id="IPR027470">
    <property type="entry name" value="Cation_efflux_CTD"/>
</dbReference>
<evidence type="ECO:0000259" key="9">
    <source>
        <dbReference type="Pfam" id="PF01545"/>
    </source>
</evidence>
<feature type="domain" description="Cation efflux protein transmembrane" evidence="9">
    <location>
        <begin position="16"/>
        <end position="206"/>
    </location>
</feature>
<dbReference type="InterPro" id="IPR027469">
    <property type="entry name" value="Cation_efflux_TMD_sf"/>
</dbReference>
<dbReference type="GO" id="GO:0005886">
    <property type="term" value="C:plasma membrane"/>
    <property type="evidence" value="ECO:0007669"/>
    <property type="project" value="TreeGrafter"/>
</dbReference>